<evidence type="ECO:0000313" key="3">
    <source>
        <dbReference type="Proteomes" id="UP000007490"/>
    </source>
</evidence>
<gene>
    <name evidence="2" type="ordered locus">Metbo_2288</name>
</gene>
<dbReference type="GO" id="GO:0010181">
    <property type="term" value="F:FMN binding"/>
    <property type="evidence" value="ECO:0007669"/>
    <property type="project" value="InterPro"/>
</dbReference>
<dbReference type="Gene3D" id="3.40.50.360">
    <property type="match status" value="1"/>
</dbReference>
<dbReference type="PROSITE" id="PS50902">
    <property type="entry name" value="FLAVODOXIN_LIKE"/>
    <property type="match status" value="1"/>
</dbReference>
<reference evidence="3" key="1">
    <citation type="submission" date="2011-02" db="EMBL/GenBank/DDBJ databases">
        <title>Complete sequence of Methanobacterium sp. AL-21.</title>
        <authorList>
            <consortium name="US DOE Joint Genome Institute"/>
            <person name="Lucas S."/>
            <person name="Copeland A."/>
            <person name="Lapidus A."/>
            <person name="Cheng J.-F."/>
            <person name="Goodwin L."/>
            <person name="Pitluck S."/>
            <person name="Chertkov O."/>
            <person name="Detter J.C."/>
            <person name="Han C."/>
            <person name="Tapia R."/>
            <person name="Land M."/>
            <person name="Hauser L."/>
            <person name="Kyrpides N."/>
            <person name="Ivanova N."/>
            <person name="Mikhailova N."/>
            <person name="Pagani I."/>
            <person name="Cadillo-Quiroz H."/>
            <person name="Imachi H."/>
            <person name="Zinder S."/>
            <person name="Liu W."/>
            <person name="Woyke T."/>
        </authorList>
    </citation>
    <scope>NUCLEOTIDE SEQUENCE [LARGE SCALE GENOMIC DNA]</scope>
    <source>
        <strain evidence="3">AL-21</strain>
    </source>
</reference>
<dbReference type="OrthoDB" id="63875at2157"/>
<dbReference type="InterPro" id="IPR052200">
    <property type="entry name" value="Protoporphyrinogen_IX_DH"/>
</dbReference>
<dbReference type="Pfam" id="PF12641">
    <property type="entry name" value="Flavodoxin_3"/>
    <property type="match status" value="1"/>
</dbReference>
<dbReference type="PANTHER" id="PTHR38030:SF2">
    <property type="entry name" value="PROTOPORPHYRINOGEN IX DEHYDROGENASE [QUINONE]"/>
    <property type="match status" value="1"/>
</dbReference>
<dbReference type="EMBL" id="CP002551">
    <property type="protein sequence ID" value="ADZ10502.1"/>
    <property type="molecule type" value="Genomic_DNA"/>
</dbReference>
<dbReference type="STRING" id="877455.Metbo_2288"/>
<dbReference type="KEGG" id="mel:Metbo_2288"/>
<keyword evidence="3" id="KW-1185">Reference proteome</keyword>
<dbReference type="Proteomes" id="UP000007490">
    <property type="component" value="Chromosome"/>
</dbReference>
<dbReference type="eggNOG" id="arCOG00519">
    <property type="taxonomic scope" value="Archaea"/>
</dbReference>
<name>F0TCW2_METLA</name>
<dbReference type="InterPro" id="IPR029039">
    <property type="entry name" value="Flavoprotein-like_sf"/>
</dbReference>
<dbReference type="RefSeq" id="WP_013645853.1">
    <property type="nucleotide sequence ID" value="NC_015216.1"/>
</dbReference>
<dbReference type="GO" id="GO:0006783">
    <property type="term" value="P:heme biosynthetic process"/>
    <property type="evidence" value="ECO:0007669"/>
    <property type="project" value="TreeGrafter"/>
</dbReference>
<sequence>MKVLIIYNSVHRGNTEKIARAMADSIDADILSYSEVDGYNVLDYDLVGFGSGIYYGKPGKDFVEFIDSLPIVKNKKAFVFTTSGKGDSNYSEKLAAKVSENGFKIVGEFSCKAFDAWGPLKLVGGINKGRPNSDDLKSAHNFICQLVGEEG</sequence>
<dbReference type="PANTHER" id="PTHR38030">
    <property type="entry name" value="PROTOPORPHYRINOGEN IX DEHYDROGENASE [MENAQUINONE]"/>
    <property type="match status" value="1"/>
</dbReference>
<dbReference type="GeneID" id="10278754"/>
<dbReference type="AlphaFoldDB" id="F0TCW2"/>
<proteinExistence type="predicted"/>
<reference evidence="2 3" key="2">
    <citation type="journal article" date="2014" name="Int. J. Syst. Evol. Microbiol.">
        <title>Methanobacterium paludis sp. nov. and a novel strain of Methanobacterium lacus isolated from northern peatlands.</title>
        <authorList>
            <person name="Cadillo-Quiroz H."/>
            <person name="Brauer S.L."/>
            <person name="Goodson N."/>
            <person name="Yavitt J.B."/>
            <person name="Zinder S.H."/>
        </authorList>
    </citation>
    <scope>NUCLEOTIDE SEQUENCE [LARGE SCALE GENOMIC DNA]</scope>
    <source>
        <strain evidence="2 3">AL-21</strain>
    </source>
</reference>
<evidence type="ECO:0000259" key="1">
    <source>
        <dbReference type="PROSITE" id="PS50902"/>
    </source>
</evidence>
<evidence type="ECO:0000313" key="2">
    <source>
        <dbReference type="EMBL" id="ADZ10502.1"/>
    </source>
</evidence>
<accession>F0TCW2</accession>
<dbReference type="SUPFAM" id="SSF52218">
    <property type="entry name" value="Flavoproteins"/>
    <property type="match status" value="1"/>
</dbReference>
<feature type="domain" description="Flavodoxin-like" evidence="1">
    <location>
        <begin position="4"/>
        <end position="147"/>
    </location>
</feature>
<dbReference type="HOGENOM" id="CLU_105338_0_0_2"/>
<protein>
    <submittedName>
        <fullName evidence="2">Flavodoxin</fullName>
    </submittedName>
</protein>
<dbReference type="InterPro" id="IPR008254">
    <property type="entry name" value="Flavodoxin/NO_synth"/>
</dbReference>
<dbReference type="GO" id="GO:0070819">
    <property type="term" value="F:menaquinone-dependent protoporphyrinogen oxidase activity"/>
    <property type="evidence" value="ECO:0007669"/>
    <property type="project" value="TreeGrafter"/>
</dbReference>
<organism evidence="2 3">
    <name type="scientific">Methanobacterium lacus (strain AL-21)</name>
    <dbReference type="NCBI Taxonomy" id="877455"/>
    <lineage>
        <taxon>Archaea</taxon>
        <taxon>Methanobacteriati</taxon>
        <taxon>Methanobacteriota</taxon>
        <taxon>Methanomada group</taxon>
        <taxon>Methanobacteria</taxon>
        <taxon>Methanobacteriales</taxon>
        <taxon>Methanobacteriaceae</taxon>
        <taxon>Methanobacterium</taxon>
    </lineage>
</organism>